<dbReference type="PANTHER" id="PTHR30290">
    <property type="entry name" value="PERIPLASMIC BINDING COMPONENT OF ABC TRANSPORTER"/>
    <property type="match status" value="1"/>
</dbReference>
<feature type="compositionally biased region" description="Polar residues" evidence="4">
    <location>
        <begin position="25"/>
        <end position="39"/>
    </location>
</feature>
<feature type="region of interest" description="Disordered" evidence="4">
    <location>
        <begin position="25"/>
        <end position="58"/>
    </location>
</feature>
<organism evidence="7 8">
    <name type="scientific">Anaerococcus lactolyticus S7-1-13</name>
    <dbReference type="NCBI Taxonomy" id="1284686"/>
    <lineage>
        <taxon>Bacteria</taxon>
        <taxon>Bacillati</taxon>
        <taxon>Bacillota</taxon>
        <taxon>Tissierellia</taxon>
        <taxon>Tissierellales</taxon>
        <taxon>Peptoniphilaceae</taxon>
        <taxon>Anaerococcus</taxon>
    </lineage>
</organism>
<dbReference type="PROSITE" id="PS51257">
    <property type="entry name" value="PROKAR_LIPOPROTEIN"/>
    <property type="match status" value="1"/>
</dbReference>
<feature type="domain" description="Solute-binding protein family 5" evidence="6">
    <location>
        <begin position="133"/>
        <end position="629"/>
    </location>
</feature>
<dbReference type="InterPro" id="IPR039424">
    <property type="entry name" value="SBP_5"/>
</dbReference>
<keyword evidence="2" id="KW-0813">Transport</keyword>
<dbReference type="GO" id="GO:1904680">
    <property type="term" value="F:peptide transmembrane transporter activity"/>
    <property type="evidence" value="ECO:0007669"/>
    <property type="project" value="TreeGrafter"/>
</dbReference>
<dbReference type="InterPro" id="IPR000914">
    <property type="entry name" value="SBP_5_dom"/>
</dbReference>
<dbReference type="OrthoDB" id="9772924at2"/>
<comment type="similarity">
    <text evidence="1">Belongs to the bacterial solute-binding protein 5 family.</text>
</comment>
<dbReference type="Pfam" id="PF00496">
    <property type="entry name" value="SBP_bac_5"/>
    <property type="match status" value="1"/>
</dbReference>
<dbReference type="Proteomes" id="UP000029579">
    <property type="component" value="Unassembled WGS sequence"/>
</dbReference>
<evidence type="ECO:0000313" key="8">
    <source>
        <dbReference type="Proteomes" id="UP000029579"/>
    </source>
</evidence>
<dbReference type="Gene3D" id="3.10.105.10">
    <property type="entry name" value="Dipeptide-binding Protein, Domain 3"/>
    <property type="match status" value="1"/>
</dbReference>
<evidence type="ECO:0000256" key="2">
    <source>
        <dbReference type="ARBA" id="ARBA00022448"/>
    </source>
</evidence>
<reference evidence="7 8" key="1">
    <citation type="submission" date="2014-07" db="EMBL/GenBank/DDBJ databases">
        <authorList>
            <person name="McCorrison J."/>
            <person name="Sanka R."/>
            <person name="Torralba M."/>
            <person name="Gillis M."/>
            <person name="Haft D.H."/>
            <person name="Methe B."/>
            <person name="Sutton G."/>
            <person name="Nelson K.E."/>
        </authorList>
    </citation>
    <scope>NUCLEOTIDE SEQUENCE [LARGE SCALE GENOMIC DNA]</scope>
    <source>
        <strain evidence="7 8">S7-1-13</strain>
    </source>
</reference>
<dbReference type="SUPFAM" id="SSF53850">
    <property type="entry name" value="Periplasmic binding protein-like II"/>
    <property type="match status" value="1"/>
</dbReference>
<evidence type="ECO:0000259" key="6">
    <source>
        <dbReference type="Pfam" id="PF00496"/>
    </source>
</evidence>
<dbReference type="eggNOG" id="COG4166">
    <property type="taxonomic scope" value="Bacteria"/>
</dbReference>
<evidence type="ECO:0000256" key="1">
    <source>
        <dbReference type="ARBA" id="ARBA00005695"/>
    </source>
</evidence>
<sequence>MKNKKIYSSLMALALVLSLSACGSNTDSTGNKGSQTSGQEENKEASSSKGDQGDNLDDFQKQTADDTIVLGVSTINGDFIQGYNNDANDVNARRFMGIEGNNGYSCYVIDEFGKFQANTAALDKDSEVIMNKDGSRTTKFTIKKDLKWSDGKPITADDYLFGILLESDKDFNTLTGSLNVGADSLKGYEAFKKGDTDSFEGLDKIDDYTFSLTVDASQLPYFEVQALSNAGPTPLHYIGENLGLAKDGKKLVVKDGYQVTDKDKENYKKSIDNQIALLKENFEKDNEGEDKGSEDYKKAKEELDKKVKDLEARKNGDVDPTRLLIEEAMIKETSDYRFNPAVTCGPYKFNKFENNMVVLDLNENYQGNFKGQKASIPHIIIQLVNRNIGPDLLENGDIDIWEGETDGAKIDQLKKAEEAGKIQLSSYERNGYGNIIFLTDRGATKYKEVRQAIASLMDRNEFVQAFLGGYGVVTNGMYGQSQWMYKERGADLQEKLTNWVLNIDKANDLLDKTPYKFEKDGKTPWDKAKALDEFNKNQEVFDYYRYDDKGNKLVVNQYGAEQSPITSLISNQLPPNAKQAGMEYNVTAGSFSTLMDYLSFPKEDAQYTAFSMASDFSTPFDPWFYYSSQGPFNRSKVKDPKADEVTANLRKTDPSDKEGYLDKWEEFQKWYNDYLPEIPLYSNVFHTGYSNRIKGFDVITPVWQACDQINAMTLEK</sequence>
<dbReference type="RefSeq" id="WP_037328118.1">
    <property type="nucleotide sequence ID" value="NZ_JRMW01000037.1"/>
</dbReference>
<dbReference type="CDD" id="cd00995">
    <property type="entry name" value="PBP2_NikA_DppA_OppA_like"/>
    <property type="match status" value="1"/>
</dbReference>
<dbReference type="EMBL" id="JRMW01000037">
    <property type="protein sequence ID" value="KGF03674.1"/>
    <property type="molecule type" value="Genomic_DNA"/>
</dbReference>
<dbReference type="eggNOG" id="COG0747">
    <property type="taxonomic scope" value="Bacteria"/>
</dbReference>
<evidence type="ECO:0000256" key="3">
    <source>
        <dbReference type="ARBA" id="ARBA00022729"/>
    </source>
</evidence>
<protein>
    <submittedName>
        <fullName evidence="7">ABC transporter substrate-binding protein</fullName>
    </submittedName>
</protein>
<dbReference type="Gene3D" id="3.40.190.10">
    <property type="entry name" value="Periplasmic binding protein-like II"/>
    <property type="match status" value="1"/>
</dbReference>
<dbReference type="AlphaFoldDB" id="A0A095Z5A7"/>
<keyword evidence="3 5" id="KW-0732">Signal</keyword>
<gene>
    <name evidence="7" type="ORF">HMPREF1630_06385</name>
</gene>
<feature type="signal peptide" evidence="5">
    <location>
        <begin position="1"/>
        <end position="23"/>
    </location>
</feature>
<accession>A0A095Z5A7</accession>
<proteinExistence type="inferred from homology"/>
<dbReference type="GO" id="GO:0015833">
    <property type="term" value="P:peptide transport"/>
    <property type="evidence" value="ECO:0007669"/>
    <property type="project" value="TreeGrafter"/>
</dbReference>
<dbReference type="GO" id="GO:0042597">
    <property type="term" value="C:periplasmic space"/>
    <property type="evidence" value="ECO:0007669"/>
    <property type="project" value="UniProtKB-ARBA"/>
</dbReference>
<evidence type="ECO:0000256" key="4">
    <source>
        <dbReference type="SAM" id="MobiDB-lite"/>
    </source>
</evidence>
<dbReference type="GO" id="GO:0043190">
    <property type="term" value="C:ATP-binding cassette (ABC) transporter complex"/>
    <property type="evidence" value="ECO:0007669"/>
    <property type="project" value="InterPro"/>
</dbReference>
<comment type="caution">
    <text evidence="7">The sequence shown here is derived from an EMBL/GenBank/DDBJ whole genome shotgun (WGS) entry which is preliminary data.</text>
</comment>
<evidence type="ECO:0000256" key="5">
    <source>
        <dbReference type="SAM" id="SignalP"/>
    </source>
</evidence>
<dbReference type="PANTHER" id="PTHR30290:SF9">
    <property type="entry name" value="OLIGOPEPTIDE-BINDING PROTEIN APPA"/>
    <property type="match status" value="1"/>
</dbReference>
<feature type="chain" id="PRO_5039158013" evidence="5">
    <location>
        <begin position="24"/>
        <end position="716"/>
    </location>
</feature>
<name>A0A095Z5A7_9FIRM</name>
<evidence type="ECO:0000313" key="7">
    <source>
        <dbReference type="EMBL" id="KGF03674.1"/>
    </source>
</evidence>